<evidence type="ECO:0000313" key="2">
    <source>
        <dbReference type="Proteomes" id="UP000515211"/>
    </source>
</evidence>
<dbReference type="PANTHER" id="PTHR33130:SF40">
    <property type="entry name" value="CHROMOGRANIN (DUF1639)"/>
    <property type="match status" value="1"/>
</dbReference>
<organism evidence="2 3">
    <name type="scientific">Arachis duranensis</name>
    <name type="common">Wild peanut</name>
    <dbReference type="NCBI Taxonomy" id="130453"/>
    <lineage>
        <taxon>Eukaryota</taxon>
        <taxon>Viridiplantae</taxon>
        <taxon>Streptophyta</taxon>
        <taxon>Embryophyta</taxon>
        <taxon>Tracheophyta</taxon>
        <taxon>Spermatophyta</taxon>
        <taxon>Magnoliopsida</taxon>
        <taxon>eudicotyledons</taxon>
        <taxon>Gunneridae</taxon>
        <taxon>Pentapetalae</taxon>
        <taxon>rosids</taxon>
        <taxon>fabids</taxon>
        <taxon>Fabales</taxon>
        <taxon>Fabaceae</taxon>
        <taxon>Papilionoideae</taxon>
        <taxon>50 kb inversion clade</taxon>
        <taxon>dalbergioids sensu lato</taxon>
        <taxon>Dalbergieae</taxon>
        <taxon>Pterocarpus clade</taxon>
        <taxon>Arachis</taxon>
    </lineage>
</organism>
<proteinExistence type="predicted"/>
<reference evidence="2" key="1">
    <citation type="journal article" date="2016" name="Nat. Genet.">
        <title>The genome sequences of Arachis duranensis and Arachis ipaensis, the diploid ancestors of cultivated peanut.</title>
        <authorList>
            <person name="Bertioli D.J."/>
            <person name="Cannon S.B."/>
            <person name="Froenicke L."/>
            <person name="Huang G."/>
            <person name="Farmer A.D."/>
            <person name="Cannon E.K."/>
            <person name="Liu X."/>
            <person name="Gao D."/>
            <person name="Clevenger J."/>
            <person name="Dash S."/>
            <person name="Ren L."/>
            <person name="Moretzsohn M.C."/>
            <person name="Shirasawa K."/>
            <person name="Huang W."/>
            <person name="Vidigal B."/>
            <person name="Abernathy B."/>
            <person name="Chu Y."/>
            <person name="Niederhuth C.E."/>
            <person name="Umale P."/>
            <person name="Araujo A.C."/>
            <person name="Kozik A."/>
            <person name="Kim K.D."/>
            <person name="Burow M.D."/>
            <person name="Varshney R.K."/>
            <person name="Wang X."/>
            <person name="Zhang X."/>
            <person name="Barkley N."/>
            <person name="Guimaraes P.M."/>
            <person name="Isobe S."/>
            <person name="Guo B."/>
            <person name="Liao B."/>
            <person name="Stalker H.T."/>
            <person name="Schmitz R.J."/>
            <person name="Scheffler B.E."/>
            <person name="Leal-Bertioli S.C."/>
            <person name="Xun X."/>
            <person name="Jackson S.A."/>
            <person name="Michelmore R."/>
            <person name="Ozias-Akins P."/>
        </authorList>
    </citation>
    <scope>NUCLEOTIDE SEQUENCE [LARGE SCALE GENOMIC DNA]</scope>
    <source>
        <strain evidence="2">cv. V14167</strain>
    </source>
</reference>
<feature type="compositionally biased region" description="Basic and acidic residues" evidence="1">
    <location>
        <begin position="109"/>
        <end position="135"/>
    </location>
</feature>
<dbReference type="AlphaFoldDB" id="A0A6P5NRK4"/>
<feature type="compositionally biased region" description="Basic residues" evidence="1">
    <location>
        <begin position="25"/>
        <end position="36"/>
    </location>
</feature>
<dbReference type="PANTHER" id="PTHR33130">
    <property type="entry name" value="PUTATIVE (DUF1639)-RELATED"/>
    <property type="match status" value="1"/>
</dbReference>
<dbReference type="Pfam" id="PF07797">
    <property type="entry name" value="DUF1639"/>
    <property type="match status" value="1"/>
</dbReference>
<evidence type="ECO:0000313" key="3">
    <source>
        <dbReference type="RefSeq" id="XP_020997708.1"/>
    </source>
</evidence>
<dbReference type="RefSeq" id="XP_020997708.1">
    <property type="nucleotide sequence ID" value="XM_021142049.2"/>
</dbReference>
<gene>
    <name evidence="3" type="primary">LOC107487488</name>
</gene>
<dbReference type="GeneID" id="107487488"/>
<protein>
    <submittedName>
        <fullName evidence="3">Uncharacterized protein LOC107487488 isoform X1</fullName>
    </submittedName>
</protein>
<reference evidence="3" key="2">
    <citation type="submission" date="2025-08" db="UniProtKB">
        <authorList>
            <consortium name="RefSeq"/>
        </authorList>
    </citation>
    <scope>IDENTIFICATION</scope>
    <source>
        <tissue evidence="3">Whole plant</tissue>
    </source>
</reference>
<keyword evidence="2" id="KW-1185">Reference proteome</keyword>
<evidence type="ECO:0000256" key="1">
    <source>
        <dbReference type="SAM" id="MobiDB-lite"/>
    </source>
</evidence>
<feature type="compositionally biased region" description="Basic and acidic residues" evidence="1">
    <location>
        <begin position="50"/>
        <end position="60"/>
    </location>
</feature>
<feature type="region of interest" description="Disordered" evidence="1">
    <location>
        <begin position="25"/>
        <end position="167"/>
    </location>
</feature>
<sequence>MATAPVKSQPLHNFSLPFLKWASKSHTKPNHRHRSPLSRDSSSSQLPPPADHDSEPETRRLGSRTVRYRFGFSSSHIAEKSHTEQQEQEQQRQQTSDRAGNNVTDDDDGGGKRKGEDGEEEAKGEGEELKVEKPWKLRPRKSAFPRGSGNGEAGAAVTGGPSSEPKSVRLREMADMQCQGDRKEKRKLWIALSKEEIEEDIFAITGSRPARRPEKRPKHVQKQLDCVFPGLWLVGATAEAYRVADAPAKVFFLLLFCFYD</sequence>
<dbReference type="InterPro" id="IPR012438">
    <property type="entry name" value="DUF1639"/>
</dbReference>
<dbReference type="Proteomes" id="UP000515211">
    <property type="component" value="Chromosome 5"/>
</dbReference>
<accession>A0A6P5NRK4</accession>
<name>A0A6P5NRK4_ARADU</name>